<dbReference type="SUPFAM" id="SSF50965">
    <property type="entry name" value="Galactose oxidase, central domain"/>
    <property type="match status" value="2"/>
</dbReference>
<gene>
    <name evidence="4" type="ORF">ASTO00021_LOCUS14968</name>
    <name evidence="5" type="ORF">ASTO00021_LOCUS14969</name>
</gene>
<evidence type="ECO:0000256" key="1">
    <source>
        <dbReference type="ARBA" id="ARBA00022441"/>
    </source>
</evidence>
<dbReference type="InterPro" id="IPR011043">
    <property type="entry name" value="Gal_Oxase/kelch_b-propeller"/>
</dbReference>
<dbReference type="PROSITE" id="PS50181">
    <property type="entry name" value="FBOX"/>
    <property type="match status" value="1"/>
</dbReference>
<evidence type="ECO:0000259" key="3">
    <source>
        <dbReference type="PROSITE" id="PS50181"/>
    </source>
</evidence>
<dbReference type="AlphaFoldDB" id="A0A6S8F2U2"/>
<keyword evidence="2" id="KW-0677">Repeat</keyword>
<dbReference type="InterPro" id="IPR001810">
    <property type="entry name" value="F-box_dom"/>
</dbReference>
<protein>
    <recommendedName>
        <fullName evidence="3">F-box domain-containing protein</fullName>
    </recommendedName>
</protein>
<accession>A0A6S8F2U2</accession>
<keyword evidence="1" id="KW-0880">Kelch repeat</keyword>
<evidence type="ECO:0000313" key="5">
    <source>
        <dbReference type="EMBL" id="CAE0444931.1"/>
    </source>
</evidence>
<dbReference type="Gene3D" id="2.120.10.80">
    <property type="entry name" value="Kelch-type beta propeller"/>
    <property type="match status" value="1"/>
</dbReference>
<dbReference type="EMBL" id="HBIN01019633">
    <property type="protein sequence ID" value="CAE0444931.1"/>
    <property type="molecule type" value="Transcribed_RNA"/>
</dbReference>
<dbReference type="PANTHER" id="PTHR46093">
    <property type="entry name" value="ACYL-COA-BINDING DOMAIN-CONTAINING PROTEIN 5"/>
    <property type="match status" value="1"/>
</dbReference>
<evidence type="ECO:0000256" key="2">
    <source>
        <dbReference type="ARBA" id="ARBA00022737"/>
    </source>
</evidence>
<name>A0A6S8F2U2_9STRA</name>
<dbReference type="PANTHER" id="PTHR46093:SF18">
    <property type="entry name" value="FIBRONECTIN TYPE-III DOMAIN-CONTAINING PROTEIN"/>
    <property type="match status" value="1"/>
</dbReference>
<feature type="domain" description="F-box" evidence="3">
    <location>
        <begin position="1"/>
        <end position="45"/>
    </location>
</feature>
<dbReference type="Pfam" id="PF24681">
    <property type="entry name" value="Kelch_KLHDC2_KLHL20_DRC7"/>
    <property type="match status" value="1"/>
</dbReference>
<evidence type="ECO:0000313" key="4">
    <source>
        <dbReference type="EMBL" id="CAE0444930.1"/>
    </source>
</evidence>
<dbReference type="InterPro" id="IPR015915">
    <property type="entry name" value="Kelch-typ_b-propeller"/>
</dbReference>
<dbReference type="EMBL" id="HBIN01019632">
    <property type="protein sequence ID" value="CAE0444930.1"/>
    <property type="molecule type" value="Transcribed_RNA"/>
</dbReference>
<sequence>MLGDVPDNIFSQLVGWLRVEDVLNLTSTCKYIYNFGKVPLLWRHLLEVNDPKRLRALDSEANVAVVKRACIQASHVWKLDSLAWGSPYIPEDPESREGHLMVCFGENLIVLTGGFCNDQGIYFLDLKRNVGWERALPAERDCASFAYGASLTVLDKRNAIRFGGFQGGGYTHQCDDLFLFTYEERDNAVPAVRWRKITPRGRIPQGRAYHTATLISNRYLLIIGGMTTDSSILSEAVLDVQTWTWLDVNVSLSSNPSPSERHGHSIIFDEAKKRLVLFGGGNGSDLLRSGIDNSEVWELCLGESWSTDIVASFPWTWRMIHGSDDNSTLAPQEKFCIGRCHIGVLASPHKALFCFGGGSPLSSAGAIIYDLRSDEWEKADIKGYRPQARFTAAGVVAMDWLVVQGGFSVRLGMALPDTIALDLANSLKRELHFFPSTNIITAADIRRTMTNDVNYSNWMM</sequence>
<proteinExistence type="predicted"/>
<reference evidence="5" key="1">
    <citation type="submission" date="2021-01" db="EMBL/GenBank/DDBJ databases">
        <authorList>
            <person name="Corre E."/>
            <person name="Pelletier E."/>
            <person name="Niang G."/>
            <person name="Scheremetjew M."/>
            <person name="Finn R."/>
            <person name="Kale V."/>
            <person name="Holt S."/>
            <person name="Cochrane G."/>
            <person name="Meng A."/>
            <person name="Brown T."/>
            <person name="Cohen L."/>
        </authorList>
    </citation>
    <scope>NUCLEOTIDE SEQUENCE</scope>
    <source>
        <strain evidence="5">GSBS06</strain>
    </source>
</reference>
<organism evidence="5">
    <name type="scientific">Aplanochytrium stocchinoi</name>
    <dbReference type="NCBI Taxonomy" id="215587"/>
    <lineage>
        <taxon>Eukaryota</taxon>
        <taxon>Sar</taxon>
        <taxon>Stramenopiles</taxon>
        <taxon>Bigyra</taxon>
        <taxon>Labyrinthulomycetes</taxon>
        <taxon>Thraustochytrida</taxon>
        <taxon>Thraustochytriidae</taxon>
        <taxon>Aplanochytrium</taxon>
    </lineage>
</organism>